<dbReference type="PANTHER" id="PTHR19375">
    <property type="entry name" value="HEAT SHOCK PROTEIN 70KDA"/>
    <property type="match status" value="1"/>
</dbReference>
<protein>
    <submittedName>
        <fullName evidence="5">Hsp70 family protein</fullName>
    </submittedName>
</protein>
<comment type="caution">
    <text evidence="5">The sequence shown here is derived from an EMBL/GenBank/DDBJ whole genome shotgun (WGS) entry which is preliminary data.</text>
</comment>
<dbReference type="PRINTS" id="PR00301">
    <property type="entry name" value="HEATSHOCK70"/>
</dbReference>
<dbReference type="GO" id="GO:0005524">
    <property type="term" value="F:ATP binding"/>
    <property type="evidence" value="ECO:0007669"/>
    <property type="project" value="UniProtKB-KW"/>
</dbReference>
<dbReference type="Gene3D" id="3.30.420.40">
    <property type="match status" value="2"/>
</dbReference>
<dbReference type="PROSITE" id="PS01036">
    <property type="entry name" value="HSP70_3"/>
    <property type="match status" value="1"/>
</dbReference>
<dbReference type="Gene3D" id="2.60.34.10">
    <property type="entry name" value="Substrate Binding Domain Of DNAk, Chain A, domain 1"/>
    <property type="match status" value="1"/>
</dbReference>
<evidence type="ECO:0000256" key="4">
    <source>
        <dbReference type="RuleBase" id="RU003322"/>
    </source>
</evidence>
<dbReference type="FunFam" id="3.30.420.40:FF:000144">
    <property type="entry name" value="Molecular chaperone HscC"/>
    <property type="match status" value="1"/>
</dbReference>
<dbReference type="OrthoDB" id="9766019at2"/>
<dbReference type="GO" id="GO:0140662">
    <property type="term" value="F:ATP-dependent protein folding chaperone"/>
    <property type="evidence" value="ECO:0007669"/>
    <property type="project" value="InterPro"/>
</dbReference>
<dbReference type="InterPro" id="IPR043129">
    <property type="entry name" value="ATPase_NBD"/>
</dbReference>
<name>A0A545TV25_9GAMM</name>
<sequence>MTHIGIDLGTTNSLIAYWDGEKPQLIPNALGDVITPSAVSIDEDGQILIGKTAQERMISHPESSVAGFKRKMGTKSRIKLGKKEFTAEELSSLVLRQLKQDAEAFLGAPVTEAVISVPAYFNDAQRRATKVAGELAGLKVERLINEPTAAAVAYGVHDREQESHFLVVDLGGGTFDVSVLELFEGVMEVHASAGDNFLGGDDFTNEIASSFLRKHNLKAKQLDKASINQLKKLAQKAKHALSSNDEYNLKITLKGQDYELLLTRDSLEKILSELTGRLKAPIERAIRDSNIRPGELDDVLLVGGATRMPLIRSLIGRIFRRLPACTIDPDQVVALGAAVQAALKSRHKALKDIVMTDICPYTLGVEIAQQVSANQHQSGYFLPVIDRNTTIPVSKVQTLCTIANNQKVIDCSVYQGESRLVKNNIKLGNIEVKVPKNKAGEESVDIRFTYDINGILEVSVKVVSTGEVKRTIIKSEECSLSEKEIEESLKKLEKLKIHPRDQAENRLSLAKAERLFEESLGDKRDYVASLIAQFEATLNSQDLAKISSHKAEFDEEISALEEDVFA</sequence>
<organism evidence="5 6">
    <name type="scientific">Aliikangiella coralliicola</name>
    <dbReference type="NCBI Taxonomy" id="2592383"/>
    <lineage>
        <taxon>Bacteria</taxon>
        <taxon>Pseudomonadati</taxon>
        <taxon>Pseudomonadota</taxon>
        <taxon>Gammaproteobacteria</taxon>
        <taxon>Oceanospirillales</taxon>
        <taxon>Pleioneaceae</taxon>
        <taxon>Aliikangiella</taxon>
    </lineage>
</organism>
<dbReference type="InterPro" id="IPR029047">
    <property type="entry name" value="HSP70_peptide-bd_sf"/>
</dbReference>
<evidence type="ECO:0000256" key="3">
    <source>
        <dbReference type="ARBA" id="ARBA00022840"/>
    </source>
</evidence>
<evidence type="ECO:0000256" key="1">
    <source>
        <dbReference type="ARBA" id="ARBA00007381"/>
    </source>
</evidence>
<dbReference type="EMBL" id="VIKS01000017">
    <property type="protein sequence ID" value="TQV81075.1"/>
    <property type="molecule type" value="Genomic_DNA"/>
</dbReference>
<dbReference type="PROSITE" id="PS00297">
    <property type="entry name" value="HSP70_1"/>
    <property type="match status" value="1"/>
</dbReference>
<dbReference type="CDD" id="cd10235">
    <property type="entry name" value="ASKHA_NBD_HSP70_HscC"/>
    <property type="match status" value="1"/>
</dbReference>
<reference evidence="5 6" key="1">
    <citation type="submission" date="2019-07" db="EMBL/GenBank/DDBJ databases">
        <title>Draft genome for Aliikangiella sp. M105.</title>
        <authorList>
            <person name="Wang G."/>
        </authorList>
    </citation>
    <scope>NUCLEOTIDE SEQUENCE [LARGE SCALE GENOMIC DNA]</scope>
    <source>
        <strain evidence="5 6">M105</strain>
    </source>
</reference>
<dbReference type="AlphaFoldDB" id="A0A545TV25"/>
<proteinExistence type="inferred from homology"/>
<gene>
    <name evidence="5" type="ORF">FLL46_26045</name>
</gene>
<dbReference type="InterPro" id="IPR018181">
    <property type="entry name" value="Heat_shock_70_CS"/>
</dbReference>
<dbReference type="InterPro" id="IPR013126">
    <property type="entry name" value="Hsp_70_fam"/>
</dbReference>
<dbReference type="SUPFAM" id="SSF53067">
    <property type="entry name" value="Actin-like ATPase domain"/>
    <property type="match status" value="2"/>
</dbReference>
<comment type="similarity">
    <text evidence="1 4">Belongs to the heat shock protein 70 family.</text>
</comment>
<dbReference type="RefSeq" id="WP_142935234.1">
    <property type="nucleotide sequence ID" value="NZ_ML660173.1"/>
</dbReference>
<dbReference type="Gene3D" id="3.90.640.10">
    <property type="entry name" value="Actin, Chain A, domain 4"/>
    <property type="match status" value="1"/>
</dbReference>
<dbReference type="SUPFAM" id="SSF100920">
    <property type="entry name" value="Heat shock protein 70kD (HSP70), peptide-binding domain"/>
    <property type="match status" value="1"/>
</dbReference>
<evidence type="ECO:0000313" key="6">
    <source>
        <dbReference type="Proteomes" id="UP000315439"/>
    </source>
</evidence>
<keyword evidence="3 4" id="KW-0067">ATP-binding</keyword>
<dbReference type="Proteomes" id="UP000315439">
    <property type="component" value="Unassembled WGS sequence"/>
</dbReference>
<keyword evidence="2 4" id="KW-0547">Nucleotide-binding</keyword>
<dbReference type="Pfam" id="PF00012">
    <property type="entry name" value="HSP70"/>
    <property type="match status" value="2"/>
</dbReference>
<evidence type="ECO:0000313" key="5">
    <source>
        <dbReference type="EMBL" id="TQV81075.1"/>
    </source>
</evidence>
<accession>A0A545TV25</accession>
<keyword evidence="6" id="KW-1185">Reference proteome</keyword>
<evidence type="ECO:0000256" key="2">
    <source>
        <dbReference type="ARBA" id="ARBA00022741"/>
    </source>
</evidence>
<dbReference type="PROSITE" id="PS00329">
    <property type="entry name" value="HSP70_2"/>
    <property type="match status" value="1"/>
</dbReference>
<dbReference type="InterPro" id="IPR042030">
    <property type="entry name" value="HscC_NBD"/>
</dbReference>